<keyword evidence="1" id="KW-0433">Leucine-rich repeat</keyword>
<dbReference type="Pfam" id="PF14580">
    <property type="entry name" value="LRR_9"/>
    <property type="match status" value="1"/>
</dbReference>
<dbReference type="InterPro" id="IPR001611">
    <property type="entry name" value="Leu-rich_rpt"/>
</dbReference>
<dbReference type="InterPro" id="IPR050836">
    <property type="entry name" value="SDS22/Internalin_LRR"/>
</dbReference>
<evidence type="ECO:0000313" key="5">
    <source>
        <dbReference type="Proteomes" id="UP000748531"/>
    </source>
</evidence>
<dbReference type="Gene3D" id="3.80.10.10">
    <property type="entry name" value="Ribonuclease Inhibitor"/>
    <property type="match status" value="2"/>
</dbReference>
<organism evidence="4 5">
    <name type="scientific">Paragonimus heterotremus</name>
    <dbReference type="NCBI Taxonomy" id="100268"/>
    <lineage>
        <taxon>Eukaryota</taxon>
        <taxon>Metazoa</taxon>
        <taxon>Spiralia</taxon>
        <taxon>Lophotrochozoa</taxon>
        <taxon>Platyhelminthes</taxon>
        <taxon>Trematoda</taxon>
        <taxon>Digenea</taxon>
        <taxon>Plagiorchiida</taxon>
        <taxon>Troglotremata</taxon>
        <taxon>Troglotrematidae</taxon>
        <taxon>Paragonimus</taxon>
    </lineage>
</organism>
<comment type="caution">
    <text evidence="4">The sequence shown here is derived from an EMBL/GenBank/DDBJ whole genome shotgun (WGS) entry which is preliminary data.</text>
</comment>
<evidence type="ECO:0008006" key="6">
    <source>
        <dbReference type="Google" id="ProtNLM"/>
    </source>
</evidence>
<dbReference type="InterPro" id="IPR003591">
    <property type="entry name" value="Leu-rich_rpt_typical-subtyp"/>
</dbReference>
<accession>A0A8J4WF20</accession>
<gene>
    <name evidence="4" type="ORF">PHET_08206</name>
</gene>
<feature type="region of interest" description="Disordered" evidence="3">
    <location>
        <begin position="422"/>
        <end position="450"/>
    </location>
</feature>
<feature type="region of interest" description="Disordered" evidence="3">
    <location>
        <begin position="378"/>
        <end position="407"/>
    </location>
</feature>
<keyword evidence="5" id="KW-1185">Reference proteome</keyword>
<proteinExistence type="predicted"/>
<dbReference type="AlphaFoldDB" id="A0A8J4WF20"/>
<feature type="compositionally biased region" description="Polar residues" evidence="3">
    <location>
        <begin position="422"/>
        <end position="443"/>
    </location>
</feature>
<sequence length="683" mass="76867">MLQNSPETPLDHICKITKSKLSPSLSTTSTTETCTLPCLPTPSTTSSGETSAYFLRFQTGLLPPRLQHHRPSGYSIGAQSSSTRMWPAIAHNAVTRPYIPDTDYDLRVFFRRSSTLSQSMIYGMNQDEFVKMFPNTTVQTVRYPVPNLFPRTKASRDGPTIDEVSVNSGTPGQYTILRFEHMNLTNCPSAKYAENCQLLSLQYNRIVKISHLQRMENLVFLDLSNNQLNSICGLNDLVSLRVLLLPKNHIRRIQGLDQLLKLEILDLHQNHIRRIENLAHLTRLRLLNLASNKIVFVNGLSGMQSLTELNLRHNQIVQIEPMLNLPSLTWIFLSMNQIERWTQISGLAGLSAKAQVTLDGNPIVLDPMYRKIMPTTPALQSEQTGTRNEQITPAPGGSPFRGKQDPRKGDYEMIMVNTPSFEKMSGSSTKLSPALNGIQSPNGDSYKHDSDRESISLSEILSQSHLTDMEHHNVPGCTKVGELFSIRMEPEGETRLKEDSTVFTPPPNHSDDKPVKSCDTSLPLFKNVQIMTKNSFLISNSVPHRTQRVKWYIKDRTHLYLTGEPVVTDIQSAESIVDMLPNLKTALTDLANARPFERSIPGGPVPVRGSHLNHITSVTVIGLNWSEFIVELARIRILLPEMKVSPIYFLNPTSHDIVPYFEVVMNLRHTYNTLNQSVCFSHQ</sequence>
<protein>
    <recommendedName>
        <fullName evidence="6">Leucine-rich repeat-containing protein 49</fullName>
    </recommendedName>
</protein>
<evidence type="ECO:0000256" key="2">
    <source>
        <dbReference type="ARBA" id="ARBA00022737"/>
    </source>
</evidence>
<dbReference type="InterPro" id="IPR032675">
    <property type="entry name" value="LRR_dom_sf"/>
</dbReference>
<evidence type="ECO:0000256" key="1">
    <source>
        <dbReference type="ARBA" id="ARBA00022614"/>
    </source>
</evidence>
<dbReference type="PANTHER" id="PTHR46652">
    <property type="entry name" value="LEUCINE-RICH REPEAT AND IQ DOMAIN-CONTAINING PROTEIN 1-RELATED"/>
    <property type="match status" value="1"/>
</dbReference>
<dbReference type="Proteomes" id="UP000748531">
    <property type="component" value="Unassembled WGS sequence"/>
</dbReference>
<feature type="region of interest" description="Disordered" evidence="3">
    <location>
        <begin position="494"/>
        <end position="516"/>
    </location>
</feature>
<keyword evidence="2" id="KW-0677">Repeat</keyword>
<evidence type="ECO:0000313" key="4">
    <source>
        <dbReference type="EMBL" id="KAF5397913.1"/>
    </source>
</evidence>
<dbReference type="EMBL" id="LUCH01005619">
    <property type="protein sequence ID" value="KAF5397913.1"/>
    <property type="molecule type" value="Genomic_DNA"/>
</dbReference>
<dbReference type="OrthoDB" id="1939344at2759"/>
<dbReference type="SUPFAM" id="SSF52058">
    <property type="entry name" value="L domain-like"/>
    <property type="match status" value="1"/>
</dbReference>
<reference evidence="4" key="1">
    <citation type="submission" date="2019-05" db="EMBL/GenBank/DDBJ databases">
        <title>Annotation for the trematode Paragonimus heterotremus.</title>
        <authorList>
            <person name="Choi Y.-J."/>
        </authorList>
    </citation>
    <scope>NUCLEOTIDE SEQUENCE</scope>
    <source>
        <strain evidence="4">LC</strain>
    </source>
</reference>
<dbReference type="PRINTS" id="PR00019">
    <property type="entry name" value="LEURICHRPT"/>
</dbReference>
<dbReference type="SMART" id="SM00365">
    <property type="entry name" value="LRR_SD22"/>
    <property type="match status" value="6"/>
</dbReference>
<dbReference type="PANTHER" id="PTHR46652:SF3">
    <property type="entry name" value="LEUCINE-RICH REPEAT-CONTAINING PROTEIN 9"/>
    <property type="match status" value="1"/>
</dbReference>
<dbReference type="PROSITE" id="PS51450">
    <property type="entry name" value="LRR"/>
    <property type="match status" value="4"/>
</dbReference>
<dbReference type="SMART" id="SM00369">
    <property type="entry name" value="LRR_TYP"/>
    <property type="match status" value="4"/>
</dbReference>
<evidence type="ECO:0000256" key="3">
    <source>
        <dbReference type="SAM" id="MobiDB-lite"/>
    </source>
</evidence>
<feature type="compositionally biased region" description="Polar residues" evidence="3">
    <location>
        <begin position="378"/>
        <end position="391"/>
    </location>
</feature>
<name>A0A8J4WF20_9TREM</name>